<evidence type="ECO:0000313" key="8">
    <source>
        <dbReference type="Proteomes" id="UP001236559"/>
    </source>
</evidence>
<evidence type="ECO:0000313" key="7">
    <source>
        <dbReference type="EMBL" id="MDQ0275367.1"/>
    </source>
</evidence>
<dbReference type="InterPro" id="IPR051054">
    <property type="entry name" value="SorC_transcr_regulators"/>
</dbReference>
<proteinExistence type="inferred from homology"/>
<evidence type="ECO:0000256" key="4">
    <source>
        <dbReference type="ARBA" id="ARBA00023163"/>
    </source>
</evidence>
<dbReference type="InterPro" id="IPR007324">
    <property type="entry name" value="Sugar-bd_dom_put"/>
</dbReference>
<comment type="similarity">
    <text evidence="1">Belongs to the SorC transcriptional regulatory family.</text>
</comment>
<keyword evidence="2" id="KW-0805">Transcription regulation</keyword>
<dbReference type="Pfam" id="PF04198">
    <property type="entry name" value="Sugar-bind"/>
    <property type="match status" value="1"/>
</dbReference>
<evidence type="ECO:0000256" key="1">
    <source>
        <dbReference type="ARBA" id="ARBA00010466"/>
    </source>
</evidence>
<keyword evidence="4" id="KW-0804">Transcription</keyword>
<evidence type="ECO:0000256" key="3">
    <source>
        <dbReference type="ARBA" id="ARBA00023125"/>
    </source>
</evidence>
<dbReference type="EMBL" id="JAUSTN010000007">
    <property type="protein sequence ID" value="MDQ0275367.1"/>
    <property type="molecule type" value="Genomic_DNA"/>
</dbReference>
<evidence type="ECO:0000259" key="6">
    <source>
        <dbReference type="Pfam" id="PF21715"/>
    </source>
</evidence>
<organism evidence="7 8">
    <name type="scientific">Peptoniphilus koenoeneniae</name>
    <dbReference type="NCBI Taxonomy" id="507751"/>
    <lineage>
        <taxon>Bacteria</taxon>
        <taxon>Bacillati</taxon>
        <taxon>Bacillota</taxon>
        <taxon>Tissierellia</taxon>
        <taxon>Tissierellales</taxon>
        <taxon>Peptoniphilaceae</taxon>
        <taxon>Peptoniphilus</taxon>
    </lineage>
</organism>
<dbReference type="PANTHER" id="PTHR34294:SF5">
    <property type="entry name" value="CENTRAL GLYCOLYTIC GENES REGULATOR"/>
    <property type="match status" value="1"/>
</dbReference>
<dbReference type="InterPro" id="IPR048715">
    <property type="entry name" value="CggR_N"/>
</dbReference>
<dbReference type="InterPro" id="IPR036390">
    <property type="entry name" value="WH_DNA-bd_sf"/>
</dbReference>
<dbReference type="InterPro" id="IPR036388">
    <property type="entry name" value="WH-like_DNA-bd_sf"/>
</dbReference>
<reference evidence="7 8" key="1">
    <citation type="submission" date="2023-07" db="EMBL/GenBank/DDBJ databases">
        <title>Genomic Encyclopedia of Type Strains, Phase IV (KMG-IV): sequencing the most valuable type-strain genomes for metagenomic binning, comparative biology and taxonomic classification.</title>
        <authorList>
            <person name="Goeker M."/>
        </authorList>
    </citation>
    <scope>NUCLEOTIDE SEQUENCE [LARGE SCALE GENOMIC DNA]</scope>
    <source>
        <strain evidence="7 8">DSM 22616</strain>
    </source>
</reference>
<evidence type="ECO:0000256" key="2">
    <source>
        <dbReference type="ARBA" id="ARBA00023015"/>
    </source>
</evidence>
<accession>A0ABU0AVT7</accession>
<feature type="domain" description="Sugar-binding" evidence="5">
    <location>
        <begin position="92"/>
        <end position="333"/>
    </location>
</feature>
<keyword evidence="3" id="KW-0238">DNA-binding</keyword>
<comment type="caution">
    <text evidence="7">The sequence shown here is derived from an EMBL/GenBank/DDBJ whole genome shotgun (WGS) entry which is preliminary data.</text>
</comment>
<dbReference type="Pfam" id="PF21715">
    <property type="entry name" value="CggR_N"/>
    <property type="match status" value="1"/>
</dbReference>
<dbReference type="Gene3D" id="3.40.50.1360">
    <property type="match status" value="1"/>
</dbReference>
<dbReference type="PANTHER" id="PTHR34294">
    <property type="entry name" value="TRANSCRIPTIONAL REGULATOR-RELATED"/>
    <property type="match status" value="1"/>
</dbReference>
<dbReference type="Gene3D" id="1.10.10.10">
    <property type="entry name" value="Winged helix-like DNA-binding domain superfamily/Winged helix DNA-binding domain"/>
    <property type="match status" value="1"/>
</dbReference>
<sequence length="339" mass="37709">MDLKKISEFVPEFKNIFINRYLLLKFIMNNEPVGRRSLAKNFNISERNIRDEISFLKDMDAVYVSTKGISIKDKGRSLIKEFSDLYKTFPEDTNNISDDLKRILNLKEIYISKGDSTKDENAFVELAKLGASIAEKKLKDNLSIGITGGHTMSLLSEYIKSQNKNMTIIPARGSIGIRSTYQANTVASLLARNTNSESFMIPLPDTVDDETLKALIKRDDFKEIAKRIKAIDLLLFGIGRADIMARRRGLNKNLSKDILKKGGVGEAFGNFFSIEGKIILHQPSIGISMEDFLSINDAIAVAGGEEKAEAIIAISQLRKDLVLVIDEAAANKIKNLGGK</sequence>
<dbReference type="RefSeq" id="WP_023054967.1">
    <property type="nucleotide sequence ID" value="NZ_JAUSTN010000007.1"/>
</dbReference>
<dbReference type="InterPro" id="IPR037171">
    <property type="entry name" value="NagB/RpiA_transferase-like"/>
</dbReference>
<protein>
    <submittedName>
        <fullName evidence="7">Central glycolytic genes regulator</fullName>
    </submittedName>
</protein>
<dbReference type="SUPFAM" id="SSF100950">
    <property type="entry name" value="NagB/RpiA/CoA transferase-like"/>
    <property type="match status" value="1"/>
</dbReference>
<dbReference type="Proteomes" id="UP001236559">
    <property type="component" value="Unassembled WGS sequence"/>
</dbReference>
<name>A0ABU0AVT7_9FIRM</name>
<gene>
    <name evidence="7" type="ORF">J2S72_001394</name>
</gene>
<feature type="domain" description="CggR N-terminal DNA binding" evidence="6">
    <location>
        <begin position="17"/>
        <end position="84"/>
    </location>
</feature>
<dbReference type="SUPFAM" id="SSF46785">
    <property type="entry name" value="Winged helix' DNA-binding domain"/>
    <property type="match status" value="1"/>
</dbReference>
<evidence type="ECO:0000259" key="5">
    <source>
        <dbReference type="Pfam" id="PF04198"/>
    </source>
</evidence>
<keyword evidence="8" id="KW-1185">Reference proteome</keyword>